<keyword evidence="3 6" id="KW-0812">Transmembrane</keyword>
<dbReference type="Pfam" id="PF02743">
    <property type="entry name" value="dCache_1"/>
    <property type="match status" value="1"/>
</dbReference>
<feature type="transmembrane region" description="Helical" evidence="6">
    <location>
        <begin position="295"/>
        <end position="318"/>
    </location>
</feature>
<organism evidence="9 10">
    <name type="scientific">Paenibacillus silagei</name>
    <dbReference type="NCBI Taxonomy" id="1670801"/>
    <lineage>
        <taxon>Bacteria</taxon>
        <taxon>Bacillati</taxon>
        <taxon>Bacillota</taxon>
        <taxon>Bacilli</taxon>
        <taxon>Bacillales</taxon>
        <taxon>Paenibacillaceae</taxon>
        <taxon>Paenibacillus</taxon>
    </lineage>
</organism>
<dbReference type="SUPFAM" id="SSF55073">
    <property type="entry name" value="Nucleotide cyclase"/>
    <property type="match status" value="1"/>
</dbReference>
<sequence length="543" mass="59169">MSLSLRTLFSAAFAVIIILLTAILSYVIGNRSTTSVEVSIGSSLAAEANQMSEKLDQFMWSRSGEIEVLSKLNAFQEPVEQAEAGRLLNQLKKSLPVFTWVGFLDKTGNVVASTDRILQGTNISQRPVFQQALKGTFVGDVHDAVLLSKLLQSKTGEALQFVDVSVPVMDKQGQTSGVLAAHLSWEWSREVEASIVNPLKERLKGVEVFVVSKKDDTILLGPEALTGKRMTAAVLQQARSGKSSYAIEQDRGRDSYLTGYAYGDGYMNYPGLGWTVIIRQPADIAFASVHQLERFILISGLLTAAAFALIGWLLAGWISRPLRDITRTADLLSSGADVEIPASTRFKDVAILSASLRSLVNNLTKTETKLSYMSDMALHDKLTGLPNRAALDEFLAHAVSKAKQKRTTLSFLYMDLDGFKKVNDSFGHAVGDALLQEVAFRLMDCTRDNEIVARLGGDEFVIILNTSAGKPMKEAEVVASRIISKINQPILIKGEELRVGCSVGAAVWTPDGGDTIETLRLADEALYISKRSGKNRITFEAAS</sequence>
<dbReference type="SUPFAM" id="SSF103190">
    <property type="entry name" value="Sensory domain-like"/>
    <property type="match status" value="1"/>
</dbReference>
<dbReference type="CDD" id="cd01949">
    <property type="entry name" value="GGDEF"/>
    <property type="match status" value="1"/>
</dbReference>
<evidence type="ECO:0000256" key="6">
    <source>
        <dbReference type="SAM" id="Phobius"/>
    </source>
</evidence>
<dbReference type="PROSITE" id="PS50887">
    <property type="entry name" value="GGDEF"/>
    <property type="match status" value="1"/>
</dbReference>
<dbReference type="Gene3D" id="6.10.340.10">
    <property type="match status" value="1"/>
</dbReference>
<dbReference type="SMART" id="SM00267">
    <property type="entry name" value="GGDEF"/>
    <property type="match status" value="1"/>
</dbReference>
<dbReference type="InterPro" id="IPR029787">
    <property type="entry name" value="Nucleotide_cyclase"/>
</dbReference>
<name>A0ABS4NR60_9BACL</name>
<dbReference type="PANTHER" id="PTHR46663:SF2">
    <property type="entry name" value="GGDEF DOMAIN-CONTAINING PROTEIN"/>
    <property type="match status" value="1"/>
</dbReference>
<evidence type="ECO:0000256" key="4">
    <source>
        <dbReference type="ARBA" id="ARBA00022989"/>
    </source>
</evidence>
<gene>
    <name evidence="9" type="ORF">J2Z70_002682</name>
</gene>
<dbReference type="InterPro" id="IPR052163">
    <property type="entry name" value="DGC-Regulatory_Protein"/>
</dbReference>
<dbReference type="PROSITE" id="PS50885">
    <property type="entry name" value="HAMP"/>
    <property type="match status" value="1"/>
</dbReference>
<feature type="domain" description="GGDEF" evidence="8">
    <location>
        <begin position="407"/>
        <end position="542"/>
    </location>
</feature>
<evidence type="ECO:0000256" key="2">
    <source>
        <dbReference type="ARBA" id="ARBA00022475"/>
    </source>
</evidence>
<evidence type="ECO:0000313" key="10">
    <source>
        <dbReference type="Proteomes" id="UP000773462"/>
    </source>
</evidence>
<accession>A0ABS4NR60</accession>
<keyword evidence="4 6" id="KW-1133">Transmembrane helix</keyword>
<dbReference type="InterPro" id="IPR003660">
    <property type="entry name" value="HAMP_dom"/>
</dbReference>
<dbReference type="InterPro" id="IPR033479">
    <property type="entry name" value="dCache_1"/>
</dbReference>
<dbReference type="CDD" id="cd12914">
    <property type="entry name" value="PDC1_DGC_like"/>
    <property type="match status" value="1"/>
</dbReference>
<evidence type="ECO:0000313" key="9">
    <source>
        <dbReference type="EMBL" id="MBP2112528.1"/>
    </source>
</evidence>
<dbReference type="PANTHER" id="PTHR46663">
    <property type="entry name" value="DIGUANYLATE CYCLASE DGCT-RELATED"/>
    <property type="match status" value="1"/>
</dbReference>
<evidence type="ECO:0000256" key="3">
    <source>
        <dbReference type="ARBA" id="ARBA00022692"/>
    </source>
</evidence>
<dbReference type="RefSeq" id="WP_209873513.1">
    <property type="nucleotide sequence ID" value="NZ_JAGGLV010000007.1"/>
</dbReference>
<evidence type="ECO:0000256" key="5">
    <source>
        <dbReference type="ARBA" id="ARBA00023136"/>
    </source>
</evidence>
<comment type="subcellular location">
    <subcellularLocation>
        <location evidence="1">Cell membrane</location>
        <topology evidence="1">Multi-pass membrane protein</topology>
    </subcellularLocation>
</comment>
<dbReference type="Gene3D" id="3.30.70.270">
    <property type="match status" value="1"/>
</dbReference>
<protein>
    <submittedName>
        <fullName evidence="9">Diguanylate cyclase (GGDEF)-like protein</fullName>
    </submittedName>
</protein>
<reference evidence="9 10" key="1">
    <citation type="submission" date="2021-03" db="EMBL/GenBank/DDBJ databases">
        <title>Genomic Encyclopedia of Type Strains, Phase IV (KMG-IV): sequencing the most valuable type-strain genomes for metagenomic binning, comparative biology and taxonomic classification.</title>
        <authorList>
            <person name="Goeker M."/>
        </authorList>
    </citation>
    <scope>NUCLEOTIDE SEQUENCE [LARGE SCALE GENOMIC DNA]</scope>
    <source>
        <strain evidence="9 10">DSM 101953</strain>
    </source>
</reference>
<dbReference type="InterPro" id="IPR043128">
    <property type="entry name" value="Rev_trsase/Diguanyl_cyclase"/>
</dbReference>
<dbReference type="EMBL" id="JAGGLV010000007">
    <property type="protein sequence ID" value="MBP2112528.1"/>
    <property type="molecule type" value="Genomic_DNA"/>
</dbReference>
<dbReference type="InterPro" id="IPR029151">
    <property type="entry name" value="Sensor-like_sf"/>
</dbReference>
<keyword evidence="10" id="KW-1185">Reference proteome</keyword>
<keyword evidence="5 6" id="KW-0472">Membrane</keyword>
<comment type="caution">
    <text evidence="9">The sequence shown here is derived from an EMBL/GenBank/DDBJ whole genome shotgun (WGS) entry which is preliminary data.</text>
</comment>
<dbReference type="Proteomes" id="UP000773462">
    <property type="component" value="Unassembled WGS sequence"/>
</dbReference>
<dbReference type="Gene3D" id="3.30.450.20">
    <property type="entry name" value="PAS domain"/>
    <property type="match status" value="1"/>
</dbReference>
<dbReference type="Pfam" id="PF00990">
    <property type="entry name" value="GGDEF"/>
    <property type="match status" value="1"/>
</dbReference>
<dbReference type="InterPro" id="IPR000160">
    <property type="entry name" value="GGDEF_dom"/>
</dbReference>
<evidence type="ECO:0000259" key="7">
    <source>
        <dbReference type="PROSITE" id="PS50885"/>
    </source>
</evidence>
<evidence type="ECO:0000259" key="8">
    <source>
        <dbReference type="PROSITE" id="PS50887"/>
    </source>
</evidence>
<feature type="domain" description="HAMP" evidence="7">
    <location>
        <begin position="316"/>
        <end position="368"/>
    </location>
</feature>
<evidence type="ECO:0000256" key="1">
    <source>
        <dbReference type="ARBA" id="ARBA00004651"/>
    </source>
</evidence>
<proteinExistence type="predicted"/>
<keyword evidence="2" id="KW-1003">Cell membrane</keyword>
<dbReference type="NCBIfam" id="TIGR00254">
    <property type="entry name" value="GGDEF"/>
    <property type="match status" value="1"/>
</dbReference>